<keyword evidence="10" id="KW-1185">Reference proteome</keyword>
<evidence type="ECO:0000256" key="7">
    <source>
        <dbReference type="SAM" id="Phobius"/>
    </source>
</evidence>
<dbReference type="PANTHER" id="PTHR33406">
    <property type="entry name" value="MEMBRANE PROTEIN MJ1562-RELATED"/>
    <property type="match status" value="1"/>
</dbReference>
<evidence type="ECO:0000256" key="3">
    <source>
        <dbReference type="ARBA" id="ARBA00022475"/>
    </source>
</evidence>
<comment type="similarity">
    <text evidence="2">Belongs to the resistance-nodulation-cell division (RND) (TC 2.A.6) family. MmpL subfamily.</text>
</comment>
<evidence type="ECO:0000313" key="9">
    <source>
        <dbReference type="EMBL" id="RDI37551.1"/>
    </source>
</evidence>
<feature type="domain" description="SSD" evidence="8">
    <location>
        <begin position="322"/>
        <end position="448"/>
    </location>
</feature>
<dbReference type="EMBL" id="QQAY01000021">
    <property type="protein sequence ID" value="RDI37551.1"/>
    <property type="molecule type" value="Genomic_DNA"/>
</dbReference>
<dbReference type="SUPFAM" id="SSF82866">
    <property type="entry name" value="Multidrug efflux transporter AcrB transmembrane domain"/>
    <property type="match status" value="2"/>
</dbReference>
<keyword evidence="6 7" id="KW-0472">Membrane</keyword>
<accession>A0A370G0Z2</accession>
<feature type="transmembrane region" description="Helical" evidence="7">
    <location>
        <begin position="398"/>
        <end position="420"/>
    </location>
</feature>
<dbReference type="Pfam" id="PF03176">
    <property type="entry name" value="MMPL"/>
    <property type="match status" value="1"/>
</dbReference>
<dbReference type="OrthoDB" id="9809027at2"/>
<proteinExistence type="inferred from homology"/>
<comment type="subcellular location">
    <subcellularLocation>
        <location evidence="1">Cell membrane</location>
        <topology evidence="1">Multi-pass membrane protein</topology>
    </subcellularLocation>
</comment>
<feature type="transmembrane region" description="Helical" evidence="7">
    <location>
        <begin position="323"/>
        <end position="343"/>
    </location>
</feature>
<gene>
    <name evidence="9" type="ORF">DFR59_12148</name>
</gene>
<feature type="transmembrane region" description="Helical" evidence="7">
    <location>
        <begin position="109"/>
        <end position="127"/>
    </location>
</feature>
<feature type="transmembrane region" description="Helical" evidence="7">
    <location>
        <begin position="300"/>
        <end position="316"/>
    </location>
</feature>
<dbReference type="PANTHER" id="PTHR33406:SF6">
    <property type="entry name" value="MEMBRANE PROTEIN YDGH-RELATED"/>
    <property type="match status" value="1"/>
</dbReference>
<feature type="transmembrane region" description="Helical" evidence="7">
    <location>
        <begin position="21"/>
        <end position="40"/>
    </location>
</feature>
<sequence length="464" mass="51185">MKNKIQKQSITSLKNTLKHMVPAVFTAIIATGLGFIALFTSPVPMIKDFGKMLTIGIGISFVVGLFILIPILFTRDRFFPKEGGKINKKHGKAKSDVILEKITKKVVSLKWLVIILAIITSGIGIWGDLNTGVETDVETFMPQNNQELKDIHKLRDILGTTDQVSIMYSGKNVLEDNTIKWTDTMTESLKNEFPNVVVDTKSITSVLKQTNNGELPENSVEIINNMPKDQLKLFINEGKTKGVITVGIKHLEASELKSFISNLESFVTQNQADSVSTTVTGKSVLDVEMVSSLTTGRHKMTLIGIGLVFLGLLVIYRHPVKAFIPLLPILFIIGWSGGIMYLFDIHYTPLTATLGALIIGIGTEFTILIMERFYEEREKGLSSYESIIMANKKIGKSVFASGMSVIGGFSALLVSDFVILSNFGMMTLLNVFFALISTIIVMPAILIILDKFIKVKIPMETQGI</sequence>
<feature type="transmembrane region" description="Helical" evidence="7">
    <location>
        <begin position="426"/>
        <end position="449"/>
    </location>
</feature>
<reference evidence="9 10" key="1">
    <citation type="submission" date="2018-07" db="EMBL/GenBank/DDBJ databases">
        <title>Genomic Encyclopedia of Type Strains, Phase IV (KMG-IV): sequencing the most valuable type-strain genomes for metagenomic binning, comparative biology and taxonomic classification.</title>
        <authorList>
            <person name="Goeker M."/>
        </authorList>
    </citation>
    <scope>NUCLEOTIDE SEQUENCE [LARGE SCALE GENOMIC DNA]</scope>
    <source>
        <strain evidence="9 10">DSM 25281</strain>
    </source>
</reference>
<evidence type="ECO:0000259" key="8">
    <source>
        <dbReference type="PROSITE" id="PS50156"/>
    </source>
</evidence>
<evidence type="ECO:0000256" key="2">
    <source>
        <dbReference type="ARBA" id="ARBA00010157"/>
    </source>
</evidence>
<name>A0A370G0Z2_9BACI</name>
<keyword evidence="3" id="KW-1003">Cell membrane</keyword>
<dbReference type="RefSeq" id="WP_114747143.1">
    <property type="nucleotide sequence ID" value="NZ_QQAY01000021.1"/>
</dbReference>
<dbReference type="InterPro" id="IPR050545">
    <property type="entry name" value="Mycobact_MmpL"/>
</dbReference>
<protein>
    <submittedName>
        <fullName evidence="9">Hydrophobe/amphiphile efflux-3 (HAE3) family protein</fullName>
    </submittedName>
</protein>
<evidence type="ECO:0000256" key="5">
    <source>
        <dbReference type="ARBA" id="ARBA00022989"/>
    </source>
</evidence>
<evidence type="ECO:0000256" key="6">
    <source>
        <dbReference type="ARBA" id="ARBA00023136"/>
    </source>
</evidence>
<evidence type="ECO:0000256" key="4">
    <source>
        <dbReference type="ARBA" id="ARBA00022692"/>
    </source>
</evidence>
<dbReference type="InterPro" id="IPR004869">
    <property type="entry name" value="MMPL_dom"/>
</dbReference>
<comment type="caution">
    <text evidence="9">The sequence shown here is derived from an EMBL/GenBank/DDBJ whole genome shotgun (WGS) entry which is preliminary data.</text>
</comment>
<feature type="transmembrane region" description="Helical" evidence="7">
    <location>
        <begin position="52"/>
        <end position="73"/>
    </location>
</feature>
<dbReference type="GO" id="GO:0005886">
    <property type="term" value="C:plasma membrane"/>
    <property type="evidence" value="ECO:0007669"/>
    <property type="project" value="UniProtKB-SubCell"/>
</dbReference>
<keyword evidence="5 7" id="KW-1133">Transmembrane helix</keyword>
<evidence type="ECO:0000256" key="1">
    <source>
        <dbReference type="ARBA" id="ARBA00004651"/>
    </source>
</evidence>
<dbReference type="Gene3D" id="1.20.1640.10">
    <property type="entry name" value="Multidrug efflux transporter AcrB transmembrane domain"/>
    <property type="match status" value="2"/>
</dbReference>
<dbReference type="PROSITE" id="PS50156">
    <property type="entry name" value="SSD"/>
    <property type="match status" value="1"/>
</dbReference>
<keyword evidence="4 7" id="KW-0812">Transmembrane</keyword>
<evidence type="ECO:0000313" key="10">
    <source>
        <dbReference type="Proteomes" id="UP000255326"/>
    </source>
</evidence>
<dbReference type="InterPro" id="IPR000731">
    <property type="entry name" value="SSD"/>
</dbReference>
<organism evidence="9 10">
    <name type="scientific">Falsibacillus pallidus</name>
    <dbReference type="NCBI Taxonomy" id="493781"/>
    <lineage>
        <taxon>Bacteria</taxon>
        <taxon>Bacillati</taxon>
        <taxon>Bacillota</taxon>
        <taxon>Bacilli</taxon>
        <taxon>Bacillales</taxon>
        <taxon>Bacillaceae</taxon>
        <taxon>Falsibacillus</taxon>
    </lineage>
</organism>
<feature type="transmembrane region" description="Helical" evidence="7">
    <location>
        <begin position="349"/>
        <end position="370"/>
    </location>
</feature>
<dbReference type="Proteomes" id="UP000255326">
    <property type="component" value="Unassembled WGS sequence"/>
</dbReference>
<dbReference type="AlphaFoldDB" id="A0A370G0Z2"/>